<dbReference type="SMART" id="SM00089">
    <property type="entry name" value="PKD"/>
    <property type="match status" value="3"/>
</dbReference>
<dbReference type="EMBL" id="JACRVF010000007">
    <property type="protein sequence ID" value="MBC5994941.1"/>
    <property type="molecule type" value="Genomic_DNA"/>
</dbReference>
<name>A0A923N9V7_9BACT</name>
<dbReference type="AlphaFoldDB" id="A0A923N9V7"/>
<reference evidence="2" key="1">
    <citation type="submission" date="2020-08" db="EMBL/GenBank/DDBJ databases">
        <title>Pontibacter sp. SD6 16S ribosomal RNA gene Genome sequencing and assembly.</title>
        <authorList>
            <person name="Kang M."/>
        </authorList>
    </citation>
    <scope>NUCLEOTIDE SEQUENCE</scope>
    <source>
        <strain evidence="2">SD6</strain>
    </source>
</reference>
<dbReference type="InterPro" id="IPR013783">
    <property type="entry name" value="Ig-like_fold"/>
</dbReference>
<protein>
    <submittedName>
        <fullName evidence="2">Gliding motility-associated C-terminal domain-containing protein</fullName>
    </submittedName>
</protein>
<dbReference type="Gene3D" id="2.130.10.10">
    <property type="entry name" value="YVTN repeat-like/Quinoprotein amine dehydrogenase"/>
    <property type="match status" value="1"/>
</dbReference>
<evidence type="ECO:0000313" key="2">
    <source>
        <dbReference type="EMBL" id="MBC5994941.1"/>
    </source>
</evidence>
<comment type="caution">
    <text evidence="2">The sequence shown here is derived from an EMBL/GenBank/DDBJ whole genome shotgun (WGS) entry which is preliminary data.</text>
</comment>
<sequence>MLLLCCITQLTAQAQFQDQKHTNIWYFGTAGLDFNSGKPVPLTNSAMDAFEGTASIADDQGNLLFYSDGTTVWNKQHQVMANGSGLLGHSSSAQSCLIVPKPGSKTIYYLFTTDNNGRSNGLRYSTIDMSRAGGLGEVTEKNILLYTPTAEKLTATLHQNKKDIWVVSHEYGSNTYYSYLVTENGIKTVATKSSIGNTIPSDLNGVSAIGCMKISPDGSKIAVTNFIGNSVQIFAFDKTTGMLLSLPSLSSSVSLPVGTSPYGVEFSPDNTKLYVTVDAGTRLIQYDLSSNLEATIIASRREVAQINLNSSTRYVGNSLQLGPDGKIYVAKVTNTHIGVINNPNAAGAAINYVDNGVDLGGRKSQMGLPAFIQSYFSYSYDVKYTLNCFGQPSHFSFDAPPWEQPTFMQWDFGDPASGANNTSSNLSASHNFSAPGTYTVTFTRHINNKTETYAITFQIQAPPVVDLGPERKICPGASVTLGATIANANYTWSTGATSPTITTSTPGTYWVDVKVGNCTTRATVKVSHLPLPVVNLGPDKELCQGDVLGLNAFNQGTTYRWQDGSTDATFRVTSPGTYRVEVTNAEGCTVVDEINIKYNDLPVVNLGPDKDICANTTITLDATQSGMTYRWQDGSTAPTFTVRAPGKYSVTLTNSKGCSATGSININHLPLPVVNLGRDTTLCTGETLLLNATFPNSTYLWQDGSTSPTFTVKESGTYWVDVTNEFGCTVRDQIWVPYLVRPTIFLGNDTTLCYGDTLVIGRELPGGVKYKWQDGSTEAKLTVTKPGVYKLSAYNQHCEANDEIRIKFKDCVGGLFVPNIITPNGDGLNDVFFVHGLMEDNWELKIYSRWGKEVYRANNYKNDWAPPAAAGTGVYFYHLTHPATGRTYKGSLEVVF</sequence>
<accession>A0A923N9V7</accession>
<dbReference type="Pfam" id="PF13585">
    <property type="entry name" value="CHU_C"/>
    <property type="match status" value="1"/>
</dbReference>
<evidence type="ECO:0000313" key="3">
    <source>
        <dbReference type="Proteomes" id="UP000603640"/>
    </source>
</evidence>
<organism evidence="2 3">
    <name type="scientific">Pontibacter cellulosilyticus</name>
    <dbReference type="NCBI Taxonomy" id="1720253"/>
    <lineage>
        <taxon>Bacteria</taxon>
        <taxon>Pseudomonadati</taxon>
        <taxon>Bacteroidota</taxon>
        <taxon>Cytophagia</taxon>
        <taxon>Cytophagales</taxon>
        <taxon>Hymenobacteraceae</taxon>
        <taxon>Pontibacter</taxon>
    </lineage>
</organism>
<dbReference type="SUPFAM" id="SSF63825">
    <property type="entry name" value="YWTD domain"/>
    <property type="match status" value="1"/>
</dbReference>
<dbReference type="InterPro" id="IPR035986">
    <property type="entry name" value="PKD_dom_sf"/>
</dbReference>
<dbReference type="SUPFAM" id="SSF49299">
    <property type="entry name" value="PKD domain"/>
    <property type="match status" value="2"/>
</dbReference>
<keyword evidence="3" id="KW-1185">Reference proteome</keyword>
<dbReference type="CDD" id="cd00146">
    <property type="entry name" value="PKD"/>
    <property type="match status" value="2"/>
</dbReference>
<dbReference type="RefSeq" id="WP_187068965.1">
    <property type="nucleotide sequence ID" value="NZ_JACRVF010000007.1"/>
</dbReference>
<dbReference type="InterPro" id="IPR022409">
    <property type="entry name" value="PKD/Chitinase_dom"/>
</dbReference>
<dbReference type="PROSITE" id="PS50093">
    <property type="entry name" value="PKD"/>
    <property type="match status" value="1"/>
</dbReference>
<dbReference type="Gene3D" id="2.60.40.10">
    <property type="entry name" value="Immunoglobulins"/>
    <property type="match status" value="2"/>
</dbReference>
<gene>
    <name evidence="2" type="ORF">H8S84_19000</name>
</gene>
<dbReference type="Proteomes" id="UP000603640">
    <property type="component" value="Unassembled WGS sequence"/>
</dbReference>
<proteinExistence type="predicted"/>
<feature type="domain" description="PKD" evidence="1">
    <location>
        <begin position="405"/>
        <end position="443"/>
    </location>
</feature>
<dbReference type="InterPro" id="IPR000601">
    <property type="entry name" value="PKD_dom"/>
</dbReference>
<evidence type="ECO:0000259" key="1">
    <source>
        <dbReference type="PROSITE" id="PS50093"/>
    </source>
</evidence>
<dbReference type="InterPro" id="IPR015943">
    <property type="entry name" value="WD40/YVTN_repeat-like_dom_sf"/>
</dbReference>